<dbReference type="PANTHER" id="PTHR34401:SF1">
    <property type="entry name" value="DUF19 DOMAIN-CONTAINING PROTEIN"/>
    <property type="match status" value="1"/>
</dbReference>
<keyword evidence="1" id="KW-0732">Signal</keyword>
<feature type="signal peptide" evidence="1">
    <location>
        <begin position="1"/>
        <end position="21"/>
    </location>
</feature>
<evidence type="ECO:0000256" key="1">
    <source>
        <dbReference type="SAM" id="SignalP"/>
    </source>
</evidence>
<dbReference type="PANTHER" id="PTHR34401">
    <property type="entry name" value="PROTEIN CBG12388-RELATED"/>
    <property type="match status" value="1"/>
</dbReference>
<dbReference type="WBParaSite" id="HCON_00116180-00002">
    <property type="protein sequence ID" value="HCON_00116180-00002"/>
    <property type="gene ID" value="HCON_00116180"/>
</dbReference>
<proteinExistence type="predicted"/>
<dbReference type="AlphaFoldDB" id="A0A7I4YLF6"/>
<evidence type="ECO:0000313" key="2">
    <source>
        <dbReference type="Proteomes" id="UP000025227"/>
    </source>
</evidence>
<sequence length="246" mass="27797">MYSGAHAAIFLTFTIVCVIDAAKFVEQISKSTIDVLHGSRRDETVRQCTCDELSDCYDSAKQQAYDCFDPCFKEIKPFSLTDDPDNLRACFQKRRGFVDSIVTCFRTKIKACENNVEKARETVVKTYDYPDMIKRVEEVVNEQIQTFLNSITSNRVKNLYVQQVVNAGASVARCIKLCFMEKNKDGFCLSKKGCEPDIEDRNAKLAIKQCSRLINWKKEVSDLCMCSSQAGVHGISDYCGMLSIMG</sequence>
<dbReference type="Proteomes" id="UP000025227">
    <property type="component" value="Unplaced"/>
</dbReference>
<organism evidence="2 3">
    <name type="scientific">Haemonchus contortus</name>
    <name type="common">Barber pole worm</name>
    <dbReference type="NCBI Taxonomy" id="6289"/>
    <lineage>
        <taxon>Eukaryota</taxon>
        <taxon>Metazoa</taxon>
        <taxon>Ecdysozoa</taxon>
        <taxon>Nematoda</taxon>
        <taxon>Chromadorea</taxon>
        <taxon>Rhabditida</taxon>
        <taxon>Rhabditina</taxon>
        <taxon>Rhabditomorpha</taxon>
        <taxon>Strongyloidea</taxon>
        <taxon>Trichostrongylidae</taxon>
        <taxon>Haemonchus</taxon>
    </lineage>
</organism>
<reference evidence="3" key="1">
    <citation type="submission" date="2020-12" db="UniProtKB">
        <authorList>
            <consortium name="WormBaseParasite"/>
        </authorList>
    </citation>
    <scope>IDENTIFICATION</scope>
    <source>
        <strain evidence="3">MHco3</strain>
    </source>
</reference>
<protein>
    <submittedName>
        <fullName evidence="3">Uncharacterized protein</fullName>
    </submittedName>
</protein>
<accession>A0A7I4YLF6</accession>
<feature type="chain" id="PRO_5029865868" evidence="1">
    <location>
        <begin position="22"/>
        <end position="246"/>
    </location>
</feature>
<dbReference type="OrthoDB" id="5831355at2759"/>
<keyword evidence="2" id="KW-1185">Reference proteome</keyword>
<evidence type="ECO:0000313" key="3">
    <source>
        <dbReference type="WBParaSite" id="HCON_00116180-00002"/>
    </source>
</evidence>
<name>A0A7I4YLF6_HAECO</name>